<keyword evidence="7" id="KW-1185">Reference proteome</keyword>
<feature type="compositionally biased region" description="Polar residues" evidence="5">
    <location>
        <begin position="99"/>
        <end position="120"/>
    </location>
</feature>
<evidence type="ECO:0000313" key="9">
    <source>
        <dbReference type="ZFIN" id="ZDB-GENE-100910-3"/>
    </source>
</evidence>
<dbReference type="PANTHER" id="PTHR14491">
    <property type="entry name" value="SOSONDOWAH, ISOFORM G"/>
    <property type="match status" value="1"/>
</dbReference>
<dbReference type="SMART" id="SM00248">
    <property type="entry name" value="ANK"/>
    <property type="match status" value="2"/>
</dbReference>
<dbReference type="SUPFAM" id="SSF48403">
    <property type="entry name" value="Ankyrin repeat"/>
    <property type="match status" value="1"/>
</dbReference>
<dbReference type="InterPro" id="IPR036770">
    <property type="entry name" value="Ankyrin_rpt-contain_sf"/>
</dbReference>
<accession>A0AB32TE57</accession>
<evidence type="ECO:0000313" key="7">
    <source>
        <dbReference type="Proteomes" id="UP000000437"/>
    </source>
</evidence>
<dbReference type="Pfam" id="PF12796">
    <property type="entry name" value="Ank_2"/>
    <property type="match status" value="1"/>
</dbReference>
<reference evidence="8" key="1">
    <citation type="submission" date="2025-08" db="UniProtKB">
        <authorList>
            <consortium name="RefSeq"/>
        </authorList>
    </citation>
    <scope>IDENTIFICATION</scope>
    <source>
        <strain evidence="8">Tuebingen</strain>
        <tissue evidence="8">Fibroblasts and whole tissue</tissue>
    </source>
</reference>
<dbReference type="AlphaFoldDB" id="A0AB32TE57"/>
<feature type="region of interest" description="Disordered" evidence="5">
    <location>
        <begin position="92"/>
        <end position="132"/>
    </location>
</feature>
<dbReference type="PANTHER" id="PTHR14491:SF2">
    <property type="entry name" value="ANKYRIN REPEAT DOMAIN-CONTAINING PROTEIN SOWAHA"/>
    <property type="match status" value="1"/>
</dbReference>
<protein>
    <submittedName>
        <fullName evidence="8">Ankyrin repeat domain-containing protein SOWAHA</fullName>
    </submittedName>
</protein>
<dbReference type="RefSeq" id="XP_068072241.1">
    <property type="nucleotide sequence ID" value="XM_068216140.2"/>
</dbReference>
<dbReference type="Proteomes" id="UP000000437">
    <property type="component" value="Chromosome 21"/>
</dbReference>
<dbReference type="InterPro" id="IPR002110">
    <property type="entry name" value="Ankyrin_rpt"/>
</dbReference>
<evidence type="ECO:0000256" key="1">
    <source>
        <dbReference type="ARBA" id="ARBA00022737"/>
    </source>
</evidence>
<dbReference type="Gene3D" id="1.25.40.20">
    <property type="entry name" value="Ankyrin repeat-containing domain"/>
    <property type="match status" value="1"/>
</dbReference>
<dbReference type="CTD" id="137488848"/>
<name>A0AB32TE57_DANRE</name>
<evidence type="ECO:0000256" key="4">
    <source>
        <dbReference type="PROSITE-ProRule" id="PRU00023"/>
    </source>
</evidence>
<comment type="similarity">
    <text evidence="3">Belongs to the SOWAH family.</text>
</comment>
<gene>
    <name evidence="8 9" type="primary">sowahaa</name>
</gene>
<proteinExistence type="inferred from homology"/>
<evidence type="ECO:0000256" key="5">
    <source>
        <dbReference type="SAM" id="MobiDB-lite"/>
    </source>
</evidence>
<dbReference type="InterPro" id="IPR058889">
    <property type="entry name" value="WHD_SOWAHA-C"/>
</dbReference>
<evidence type="ECO:0000259" key="6">
    <source>
        <dbReference type="Pfam" id="PF25877"/>
    </source>
</evidence>
<sequence length="411" mass="46193">MALTQEAILNTLLENGGKLKNTELLSNFKETLNCSDPAEKKQNRDLFKAFVNNIAVVKEIENTKYIVLRKVYSHILKARDDENSPREEGGLLLEEEETTQNAELASSRSSPKALDTTTPRSPIENALERSRSVDFKPKQFTIPLKSDPEAPKQSKPFALPLRMPQIEISHNKKPSPERLAVPDSIQELQPSPQFTRKTNTGLISSSPQVRRHKPASELRDLDHGLLDSTDHEWLVKTAAGHWSQVYGLLLRDAQLAEKKDFMSGFTALHWAVKCGNADMVCRIIELSRKGGHAVDVNGKSNGGYTPLHIAAIHNQLSIIDLLLHKYGANRNLRDNYGKKPYHYLQKGVSGKLRELLGDPKANFKEPLQVRDDSDPHKHLKGRLFPANPVLGMKKKTKGRFISMGEDGRDWL</sequence>
<feature type="domain" description="SOWAHA-C winged helix-turn-helix" evidence="6">
    <location>
        <begin position="3"/>
        <end position="87"/>
    </location>
</feature>
<organism evidence="7 8">
    <name type="scientific">Danio rerio</name>
    <name type="common">Zebrafish</name>
    <name type="synonym">Brachydanio rerio</name>
    <dbReference type="NCBI Taxonomy" id="7955"/>
    <lineage>
        <taxon>Eukaryota</taxon>
        <taxon>Metazoa</taxon>
        <taxon>Chordata</taxon>
        <taxon>Craniata</taxon>
        <taxon>Vertebrata</taxon>
        <taxon>Euteleostomi</taxon>
        <taxon>Actinopterygii</taxon>
        <taxon>Neopterygii</taxon>
        <taxon>Teleostei</taxon>
        <taxon>Ostariophysi</taxon>
        <taxon>Cypriniformes</taxon>
        <taxon>Danionidae</taxon>
        <taxon>Danioninae</taxon>
        <taxon>Danio</taxon>
    </lineage>
</organism>
<dbReference type="PROSITE" id="PS50088">
    <property type="entry name" value="ANK_REPEAT"/>
    <property type="match status" value="1"/>
</dbReference>
<dbReference type="GeneID" id="137488848"/>
<evidence type="ECO:0000313" key="8">
    <source>
        <dbReference type="RefSeq" id="XP_068072241.1"/>
    </source>
</evidence>
<dbReference type="ZFIN" id="ZDB-GENE-100910-3">
    <property type="gene designation" value="sowahaa"/>
</dbReference>
<dbReference type="Pfam" id="PF25877">
    <property type="entry name" value="WHD_SOWAH"/>
    <property type="match status" value="1"/>
</dbReference>
<keyword evidence="2 4" id="KW-0040">ANK repeat</keyword>
<keyword evidence="1" id="KW-0677">Repeat</keyword>
<dbReference type="KEGG" id="dre:137488848"/>
<dbReference type="AGR" id="ZFIN:ZDB-GENE-100910-3"/>
<evidence type="ECO:0000256" key="3">
    <source>
        <dbReference type="ARBA" id="ARBA00038122"/>
    </source>
</evidence>
<evidence type="ECO:0000256" key="2">
    <source>
        <dbReference type="ARBA" id="ARBA00023043"/>
    </source>
</evidence>
<dbReference type="PROSITE" id="PS50297">
    <property type="entry name" value="ANK_REP_REGION"/>
    <property type="match status" value="1"/>
</dbReference>
<feature type="repeat" description="ANK" evidence="4">
    <location>
        <begin position="302"/>
        <end position="335"/>
    </location>
</feature>